<gene>
    <name evidence="2" type="ORF">C8A00DRAFT_16227</name>
</gene>
<dbReference type="InterPro" id="IPR029044">
    <property type="entry name" value="Nucleotide-diphossugar_trans"/>
</dbReference>
<dbReference type="Gene3D" id="3.90.550.20">
    <property type="match status" value="1"/>
</dbReference>
<protein>
    <submittedName>
        <fullName evidence="2">Lactosylceramide 4-alpha-galactosyltransferase</fullName>
    </submittedName>
</protein>
<accession>A0AAN6VJM4</accession>
<evidence type="ECO:0000313" key="2">
    <source>
        <dbReference type="EMBL" id="KAK4152487.1"/>
    </source>
</evidence>
<dbReference type="GO" id="GO:1901135">
    <property type="term" value="P:carbohydrate derivative metabolic process"/>
    <property type="evidence" value="ECO:0007669"/>
    <property type="project" value="UniProtKB-ARBA"/>
</dbReference>
<sequence length="409" mass="45524">MYSRLRRSSHSLKSLSRPRLVLIAASVFLALLLIVKGGSFLVWGARFAYRTFEFVSVADQACDDAPKGGAGSPPIPNLVHYVWLLQDPAELHLSFKFFISVYSAHILWRPERIYLHTDATADAIARARSTGTPWTKRILAIPGLELNHVVPLETTQKGVEIKWMPHKADFIRLEALRKYGGIYLDADAIPLRDIADLRNSGFRSVVGQQLGLAVWANNYINNGVMMTVPNSNLMTFFYHSAHEFFDGGWDTAGIRLLTDLANRLSSIPNEVLILQPQAFSPVSWQDDDQRRLFLPSLPSASSDARREQTLRDGAVASGACRDVLAWLKYREGNGPPTAGAWKLGGAWELDFSSSYVLHAFDSALTKVLGKGGEIDLQYVLARESNYARAVFPAVWKAVEEGIIPREEII</sequence>
<dbReference type="PANTHER" id="PTHR46830:SF2">
    <property type="entry name" value="ALPHA-1,4-N-ACETYLGLUCOSAMINYLTRANSFERASE"/>
    <property type="match status" value="1"/>
</dbReference>
<dbReference type="EMBL" id="MU856973">
    <property type="protein sequence ID" value="KAK4152487.1"/>
    <property type="molecule type" value="Genomic_DNA"/>
</dbReference>
<dbReference type="Pfam" id="PF04488">
    <property type="entry name" value="Gly_transf_sug"/>
    <property type="match status" value="1"/>
</dbReference>
<dbReference type="SUPFAM" id="SSF53448">
    <property type="entry name" value="Nucleotide-diphospho-sugar transferases"/>
    <property type="match status" value="1"/>
</dbReference>
<dbReference type="PANTHER" id="PTHR46830">
    <property type="entry name" value="TRANSFERASE, PUTATIVE-RELATED"/>
    <property type="match status" value="1"/>
</dbReference>
<comment type="similarity">
    <text evidence="1">Belongs to the glycosyltransferase 32 family.</text>
</comment>
<reference evidence="2" key="1">
    <citation type="journal article" date="2023" name="Mol. Phylogenet. Evol.">
        <title>Genome-scale phylogeny and comparative genomics of the fungal order Sordariales.</title>
        <authorList>
            <person name="Hensen N."/>
            <person name="Bonometti L."/>
            <person name="Westerberg I."/>
            <person name="Brannstrom I.O."/>
            <person name="Guillou S."/>
            <person name="Cros-Aarteil S."/>
            <person name="Calhoun S."/>
            <person name="Haridas S."/>
            <person name="Kuo A."/>
            <person name="Mondo S."/>
            <person name="Pangilinan J."/>
            <person name="Riley R."/>
            <person name="LaButti K."/>
            <person name="Andreopoulos B."/>
            <person name="Lipzen A."/>
            <person name="Chen C."/>
            <person name="Yan M."/>
            <person name="Daum C."/>
            <person name="Ng V."/>
            <person name="Clum A."/>
            <person name="Steindorff A."/>
            <person name="Ohm R.A."/>
            <person name="Martin F."/>
            <person name="Silar P."/>
            <person name="Natvig D.O."/>
            <person name="Lalanne C."/>
            <person name="Gautier V."/>
            <person name="Ament-Velasquez S.L."/>
            <person name="Kruys A."/>
            <person name="Hutchinson M.I."/>
            <person name="Powell A.J."/>
            <person name="Barry K."/>
            <person name="Miller A.N."/>
            <person name="Grigoriev I.V."/>
            <person name="Debuchy R."/>
            <person name="Gladieux P."/>
            <person name="Hiltunen Thoren M."/>
            <person name="Johannesson H."/>
        </authorList>
    </citation>
    <scope>NUCLEOTIDE SEQUENCE</scope>
    <source>
        <strain evidence="2">CBS 538.74</strain>
    </source>
</reference>
<proteinExistence type="inferred from homology"/>
<dbReference type="AlphaFoldDB" id="A0AAN6VJM4"/>
<evidence type="ECO:0000313" key="3">
    <source>
        <dbReference type="Proteomes" id="UP001302745"/>
    </source>
</evidence>
<organism evidence="2 3">
    <name type="scientific">Chaetomidium leptoderma</name>
    <dbReference type="NCBI Taxonomy" id="669021"/>
    <lineage>
        <taxon>Eukaryota</taxon>
        <taxon>Fungi</taxon>
        <taxon>Dikarya</taxon>
        <taxon>Ascomycota</taxon>
        <taxon>Pezizomycotina</taxon>
        <taxon>Sordariomycetes</taxon>
        <taxon>Sordariomycetidae</taxon>
        <taxon>Sordariales</taxon>
        <taxon>Chaetomiaceae</taxon>
        <taxon>Chaetomidium</taxon>
    </lineage>
</organism>
<dbReference type="InterPro" id="IPR007577">
    <property type="entry name" value="GlycoTrfase_DXD_sugar-bd_CS"/>
</dbReference>
<dbReference type="Proteomes" id="UP001302745">
    <property type="component" value="Unassembled WGS sequence"/>
</dbReference>
<name>A0AAN6VJM4_9PEZI</name>
<comment type="caution">
    <text evidence="2">The sequence shown here is derived from an EMBL/GenBank/DDBJ whole genome shotgun (WGS) entry which is preliminary data.</text>
</comment>
<keyword evidence="3" id="KW-1185">Reference proteome</keyword>
<evidence type="ECO:0000256" key="1">
    <source>
        <dbReference type="ARBA" id="ARBA00009003"/>
    </source>
</evidence>
<reference evidence="2" key="2">
    <citation type="submission" date="2023-05" db="EMBL/GenBank/DDBJ databases">
        <authorList>
            <consortium name="Lawrence Berkeley National Laboratory"/>
            <person name="Steindorff A."/>
            <person name="Hensen N."/>
            <person name="Bonometti L."/>
            <person name="Westerberg I."/>
            <person name="Brannstrom I.O."/>
            <person name="Guillou S."/>
            <person name="Cros-Aarteil S."/>
            <person name="Calhoun S."/>
            <person name="Haridas S."/>
            <person name="Kuo A."/>
            <person name="Mondo S."/>
            <person name="Pangilinan J."/>
            <person name="Riley R."/>
            <person name="Labutti K."/>
            <person name="Andreopoulos B."/>
            <person name="Lipzen A."/>
            <person name="Chen C."/>
            <person name="Yanf M."/>
            <person name="Daum C."/>
            <person name="Ng V."/>
            <person name="Clum A."/>
            <person name="Ohm R."/>
            <person name="Martin F."/>
            <person name="Silar P."/>
            <person name="Natvig D."/>
            <person name="Lalanne C."/>
            <person name="Gautier V."/>
            <person name="Ament-Velasquez S.L."/>
            <person name="Kruys A."/>
            <person name="Hutchinson M.I."/>
            <person name="Powell A.J."/>
            <person name="Barry K."/>
            <person name="Miller A.N."/>
            <person name="Grigoriev I.V."/>
            <person name="Debuchy R."/>
            <person name="Gladieux P."/>
            <person name="Thoren M.H."/>
            <person name="Johannesson H."/>
        </authorList>
    </citation>
    <scope>NUCLEOTIDE SEQUENCE</scope>
    <source>
        <strain evidence="2">CBS 538.74</strain>
    </source>
</reference>